<evidence type="ECO:0000259" key="11">
    <source>
        <dbReference type="Pfam" id="PF02868"/>
    </source>
</evidence>
<dbReference type="eggNOG" id="COG3227">
    <property type="taxonomic scope" value="Bacteria"/>
</dbReference>
<dbReference type="GO" id="GO:0004222">
    <property type="term" value="F:metalloendopeptidase activity"/>
    <property type="evidence" value="ECO:0007669"/>
    <property type="project" value="UniProtKB-UniRule"/>
</dbReference>
<keyword evidence="3" id="KW-0479">Metal-binding</keyword>
<dbReference type="InterPro" id="IPR013856">
    <property type="entry name" value="Peptidase_M4_domain"/>
</dbReference>
<evidence type="ECO:0000256" key="9">
    <source>
        <dbReference type="SAM" id="MobiDB-lite"/>
    </source>
</evidence>
<comment type="subcellular location">
    <subcellularLocation>
        <location evidence="8">Secreted</location>
    </subcellularLocation>
</comment>
<dbReference type="PROSITE" id="PS51257">
    <property type="entry name" value="PROKAR_LIPOPROTEIN"/>
    <property type="match status" value="1"/>
</dbReference>
<accession>M7MYK1</accession>
<feature type="domain" description="Peptidase M4 C-terminal" evidence="11">
    <location>
        <begin position="223"/>
        <end position="391"/>
    </location>
</feature>
<feature type="domain" description="Peptidase M4" evidence="10">
    <location>
        <begin position="142"/>
        <end position="218"/>
    </location>
</feature>
<dbReference type="InterPro" id="IPR023612">
    <property type="entry name" value="Peptidase_M4"/>
</dbReference>
<comment type="caution">
    <text evidence="12">The sequence shown here is derived from an EMBL/GenBank/DDBJ whole genome shotgun (WGS) entry which is preliminary data.</text>
</comment>
<dbReference type="CDD" id="cd09597">
    <property type="entry name" value="M4_TLP"/>
    <property type="match status" value="1"/>
</dbReference>
<dbReference type="Gene3D" id="3.10.170.10">
    <property type="match status" value="1"/>
</dbReference>
<gene>
    <name evidence="12" type="ORF">ADIAG_00030</name>
</gene>
<evidence type="ECO:0000256" key="4">
    <source>
        <dbReference type="ARBA" id="ARBA00022801"/>
    </source>
</evidence>
<keyword evidence="8" id="KW-0964">Secreted</keyword>
<dbReference type="InterPro" id="IPR027268">
    <property type="entry name" value="Peptidase_M4/M1_CTD_sf"/>
</dbReference>
<reference evidence="12 13" key="1">
    <citation type="journal article" date="2013" name="Genome Announc.">
        <title>Draft Genome Sequence of Arthrobacter gangotriensis Strain Lz1yT, Isolated from a Penguin Rookery Soil Sample Collected in Antarctica, near the Indian Station Dakshin Gangotri.</title>
        <authorList>
            <person name="Shivaji S."/>
            <person name="Ara S."/>
            <person name="Bandi S."/>
            <person name="Singh A."/>
            <person name="Kumar Pinnaka A."/>
        </authorList>
    </citation>
    <scope>NUCLEOTIDE SEQUENCE [LARGE SCALE GENOMIC DNA]</scope>
    <source>
        <strain evidence="12 13">Lz1y</strain>
    </source>
</reference>
<dbReference type="PRINTS" id="PR00730">
    <property type="entry name" value="THERMOLYSIN"/>
</dbReference>
<comment type="similarity">
    <text evidence="1 8">Belongs to the peptidase M4 family.</text>
</comment>
<proteinExistence type="inferred from homology"/>
<dbReference type="RefSeq" id="WP_007269240.1">
    <property type="nucleotide sequence ID" value="NZ_AOCK01000001.1"/>
</dbReference>
<evidence type="ECO:0000256" key="2">
    <source>
        <dbReference type="ARBA" id="ARBA00022670"/>
    </source>
</evidence>
<keyword evidence="6 8" id="KW-0482">Metalloprotease</keyword>
<name>M7MYK1_9MICC</name>
<evidence type="ECO:0000256" key="6">
    <source>
        <dbReference type="ARBA" id="ARBA00023049"/>
    </source>
</evidence>
<evidence type="ECO:0000259" key="10">
    <source>
        <dbReference type="Pfam" id="PF01447"/>
    </source>
</evidence>
<dbReference type="Pfam" id="PF02868">
    <property type="entry name" value="Peptidase_M4_C"/>
    <property type="match status" value="1"/>
</dbReference>
<dbReference type="InterPro" id="IPR052759">
    <property type="entry name" value="Metalloprotease_M4"/>
</dbReference>
<dbReference type="MEROPS" id="M04.025"/>
<dbReference type="EC" id="3.4.24.-" evidence="8"/>
<dbReference type="Pfam" id="PF01447">
    <property type="entry name" value="Peptidase_M4"/>
    <property type="match status" value="1"/>
</dbReference>
<keyword evidence="5 8" id="KW-0862">Zinc</keyword>
<evidence type="ECO:0000256" key="1">
    <source>
        <dbReference type="ARBA" id="ARBA00009388"/>
    </source>
</evidence>
<feature type="region of interest" description="Disordered" evidence="9">
    <location>
        <begin position="48"/>
        <end position="71"/>
    </location>
</feature>
<evidence type="ECO:0000256" key="8">
    <source>
        <dbReference type="RuleBase" id="RU366073"/>
    </source>
</evidence>
<evidence type="ECO:0000256" key="5">
    <source>
        <dbReference type="ARBA" id="ARBA00022833"/>
    </source>
</evidence>
<dbReference type="STRING" id="1276920.ADIAG_00030"/>
<dbReference type="PANTHER" id="PTHR43579">
    <property type="match status" value="1"/>
</dbReference>
<dbReference type="EMBL" id="AOCK01000001">
    <property type="protein sequence ID" value="EMR00026.1"/>
    <property type="molecule type" value="Genomic_DNA"/>
</dbReference>
<keyword evidence="13" id="KW-1185">Reference proteome</keyword>
<keyword evidence="4 8" id="KW-0378">Hydrolase</keyword>
<dbReference type="Gene3D" id="1.10.390.10">
    <property type="entry name" value="Neutral Protease Domain 2"/>
    <property type="match status" value="1"/>
</dbReference>
<sequence>MDKENPPPATRSHPRHHAVPPYLLVSMAACDGVWEAPEAMREFIAPPVAPEDRDLPGAPGQSAGSDFETRSRIATRARQTLLLDQALLHERATTHADIARLMDPTGRLARIISDAQGAESTPGNPVRAEGESPIQDLDVNRAYDGLGAVYEFLADMFKRSSLDGSGLVLRGTVHYGQYYDNAFWDGTQMVMGDGDGEVFNSFTSSLSVIAHELGHGLLQYTTNLDYQGQSGALNESIADVMGALVEQFVAGQDAASASWLIGEGLFTDAVHGVALRSMAAPGTAYDDPILGKDPQPATMAGYLDTTEDNGGVHLNSGIPNHAFYLFATALGGNAWETAGSLWFNVIATRALPQDADFGIFAEQTLLQARRDHGAGSAIELALVEAWDAVGVHPVVQEAVNE</sequence>
<evidence type="ECO:0000256" key="7">
    <source>
        <dbReference type="PIRSR" id="PIRSR623612-1"/>
    </source>
</evidence>
<organism evidence="12 13">
    <name type="scientific">Paeniglutamicibacter gangotriensis Lz1y</name>
    <dbReference type="NCBI Taxonomy" id="1276920"/>
    <lineage>
        <taxon>Bacteria</taxon>
        <taxon>Bacillati</taxon>
        <taxon>Actinomycetota</taxon>
        <taxon>Actinomycetes</taxon>
        <taxon>Micrococcales</taxon>
        <taxon>Micrococcaceae</taxon>
        <taxon>Paeniglutamicibacter</taxon>
    </lineage>
</organism>
<dbReference type="PATRIC" id="fig|1276920.7.peg.30"/>
<comment type="cofactor">
    <cofactor evidence="8">
        <name>Zn(2+)</name>
        <dbReference type="ChEBI" id="CHEBI:29105"/>
    </cofactor>
</comment>
<dbReference type="AlphaFoldDB" id="M7MYK1"/>
<evidence type="ECO:0000313" key="13">
    <source>
        <dbReference type="Proteomes" id="UP000012015"/>
    </source>
</evidence>
<dbReference type="Proteomes" id="UP000012015">
    <property type="component" value="Unassembled WGS sequence"/>
</dbReference>
<evidence type="ECO:0000313" key="12">
    <source>
        <dbReference type="EMBL" id="EMR00026.1"/>
    </source>
</evidence>
<dbReference type="PANTHER" id="PTHR43579:SF1">
    <property type="entry name" value="NEUTRAL METALLOPROTEINASE"/>
    <property type="match status" value="1"/>
</dbReference>
<dbReference type="GO" id="GO:0005576">
    <property type="term" value="C:extracellular region"/>
    <property type="evidence" value="ECO:0007669"/>
    <property type="project" value="UniProtKB-SubCell"/>
</dbReference>
<comment type="function">
    <text evidence="8">Extracellular zinc metalloprotease.</text>
</comment>
<keyword evidence="2 8" id="KW-0645">Protease</keyword>
<dbReference type="SUPFAM" id="SSF55486">
    <property type="entry name" value="Metalloproteases ('zincins'), catalytic domain"/>
    <property type="match status" value="1"/>
</dbReference>
<dbReference type="InterPro" id="IPR001570">
    <property type="entry name" value="Peptidase_M4_C_domain"/>
</dbReference>
<dbReference type="GO" id="GO:0046872">
    <property type="term" value="F:metal ion binding"/>
    <property type="evidence" value="ECO:0007669"/>
    <property type="project" value="UniProtKB-UniRule"/>
</dbReference>
<evidence type="ECO:0000256" key="3">
    <source>
        <dbReference type="ARBA" id="ARBA00022723"/>
    </source>
</evidence>
<feature type="active site" evidence="7">
    <location>
        <position position="212"/>
    </location>
</feature>
<feature type="active site" description="Proton donor" evidence="7">
    <location>
        <position position="313"/>
    </location>
</feature>
<protein>
    <recommendedName>
        <fullName evidence="8">Neutral metalloproteinase</fullName>
        <ecNumber evidence="8">3.4.24.-</ecNumber>
    </recommendedName>
</protein>
<dbReference type="GO" id="GO:0006508">
    <property type="term" value="P:proteolysis"/>
    <property type="evidence" value="ECO:0007669"/>
    <property type="project" value="UniProtKB-KW"/>
</dbReference>